<proteinExistence type="predicted"/>
<evidence type="ECO:0000313" key="1">
    <source>
        <dbReference type="EMBL" id="KAK7466651.1"/>
    </source>
</evidence>
<reference evidence="1" key="3">
    <citation type="submission" date="2023-01" db="EMBL/GenBank/DDBJ databases">
        <authorList>
            <person name="Patra A."/>
        </authorList>
    </citation>
    <scope>NUCLEOTIDE SEQUENCE</scope>
    <source>
        <strain evidence="1">Wonlab-2016</strain>
        <tissue evidence="1">Foot muscle</tissue>
    </source>
</reference>
<dbReference type="EMBL" id="JACVVK020000552">
    <property type="protein sequence ID" value="KAK7466651.1"/>
    <property type="molecule type" value="Genomic_DNA"/>
</dbReference>
<evidence type="ECO:0000313" key="3">
    <source>
        <dbReference type="Proteomes" id="UP001519460"/>
    </source>
</evidence>
<name>A0ABD0J971_9CAEN</name>
<evidence type="ECO:0000313" key="2">
    <source>
        <dbReference type="EMBL" id="KAK7490888.1"/>
    </source>
</evidence>
<dbReference type="EMBL" id="JACVVK020000122">
    <property type="protein sequence ID" value="KAK7490888.1"/>
    <property type="molecule type" value="Genomic_DNA"/>
</dbReference>
<comment type="caution">
    <text evidence="1">The sequence shown here is derived from an EMBL/GenBank/DDBJ whole genome shotgun (WGS) entry which is preliminary data.</text>
</comment>
<accession>A0ABD0J971</accession>
<dbReference type="AlphaFoldDB" id="A0ABD0J971"/>
<dbReference type="Proteomes" id="UP001519460">
    <property type="component" value="Unassembled WGS sequence"/>
</dbReference>
<protein>
    <submittedName>
        <fullName evidence="1">Uncharacterized protein</fullName>
    </submittedName>
</protein>
<reference evidence="1" key="1">
    <citation type="submission" date="2020-09" db="EMBL/GenBank/DDBJ databases">
        <authorList>
            <person name="Won Y."/>
        </authorList>
    </citation>
    <scope>NUCLEOTIDE SEQUENCE</scope>
    <source>
        <strain evidence="1">Wonlab-2016</strain>
        <tissue evidence="1">Foot muscle</tissue>
    </source>
</reference>
<reference evidence="1 3" key="2">
    <citation type="journal article" date="2023" name="Sci. Data">
        <title>Genome assembly of the Korean intertidal mud-creeper Batillaria attramentaria.</title>
        <authorList>
            <person name="Patra A.K."/>
            <person name="Ho P.T."/>
            <person name="Jun S."/>
            <person name="Lee S.J."/>
            <person name="Kim Y."/>
            <person name="Won Y.J."/>
        </authorList>
    </citation>
    <scope>NUCLEOTIDE SEQUENCE [LARGE SCALE GENOMIC DNA]</scope>
    <source>
        <strain evidence="1">Wonlab-2016</strain>
    </source>
</reference>
<gene>
    <name evidence="2" type="ORF">BaRGS_00017944</name>
    <name evidence="1" type="ORF">BaRGS_00037259</name>
</gene>
<sequence length="117" mass="13494">MRKANFVTVGELRKANTGLRQPFSRSGWWGWAAATLVCWSRIASEEIVFYSDPHFPTIRDRLQSSAFGSHEEDVADARRRTRVGGWNGRYRVMQRACCRVQSSTRQNFCLNYSATTR</sequence>
<organism evidence="1 3">
    <name type="scientific">Batillaria attramentaria</name>
    <dbReference type="NCBI Taxonomy" id="370345"/>
    <lineage>
        <taxon>Eukaryota</taxon>
        <taxon>Metazoa</taxon>
        <taxon>Spiralia</taxon>
        <taxon>Lophotrochozoa</taxon>
        <taxon>Mollusca</taxon>
        <taxon>Gastropoda</taxon>
        <taxon>Caenogastropoda</taxon>
        <taxon>Sorbeoconcha</taxon>
        <taxon>Cerithioidea</taxon>
        <taxon>Batillariidae</taxon>
        <taxon>Batillaria</taxon>
    </lineage>
</organism>
<keyword evidence="3" id="KW-1185">Reference proteome</keyword>